<dbReference type="SUPFAM" id="SSF53155">
    <property type="entry name" value="Methylated DNA-protein cysteine methyltransferase domain"/>
    <property type="match status" value="1"/>
</dbReference>
<dbReference type="InterPro" id="IPR036388">
    <property type="entry name" value="WH-like_DNA-bd_sf"/>
</dbReference>
<feature type="domain" description="Methylguanine DNA methyltransferase ribonuclease-like" evidence="11">
    <location>
        <begin position="8"/>
        <end position="69"/>
    </location>
</feature>
<dbReference type="GO" id="GO:0005737">
    <property type="term" value="C:cytoplasm"/>
    <property type="evidence" value="ECO:0007669"/>
    <property type="project" value="UniProtKB-SubCell"/>
</dbReference>
<dbReference type="PROSITE" id="PS00374">
    <property type="entry name" value="MGMT"/>
    <property type="match status" value="1"/>
</dbReference>
<dbReference type="SUPFAM" id="SSF46767">
    <property type="entry name" value="Methylated DNA-protein cysteine methyltransferase, C-terminal domain"/>
    <property type="match status" value="1"/>
</dbReference>
<keyword evidence="6 9" id="KW-0227">DNA damage</keyword>
<dbReference type="InterPro" id="IPR036217">
    <property type="entry name" value="MethylDNA_cys_MeTrfase_DNAb"/>
</dbReference>
<comment type="similarity">
    <text evidence="2 9">Belongs to the MGMT family.</text>
</comment>
<comment type="miscellaneous">
    <text evidence="9">This enzyme catalyzes only one turnover and therefore is not strictly catalytic. According to one definition, an enzyme is a biocatalyst that acts repeatedly and over many reaction cycles.</text>
</comment>
<dbReference type="NCBIfam" id="TIGR00589">
    <property type="entry name" value="ogt"/>
    <property type="match status" value="1"/>
</dbReference>
<dbReference type="Pfam" id="PF01035">
    <property type="entry name" value="DNA_binding_1"/>
    <property type="match status" value="1"/>
</dbReference>
<comment type="catalytic activity">
    <reaction evidence="8 9">
        <text>a 6-O-methyl-2'-deoxyguanosine in DNA + L-cysteinyl-[protein] = S-methyl-L-cysteinyl-[protein] + a 2'-deoxyguanosine in DNA</text>
        <dbReference type="Rhea" id="RHEA:24000"/>
        <dbReference type="Rhea" id="RHEA-COMP:10131"/>
        <dbReference type="Rhea" id="RHEA-COMP:10132"/>
        <dbReference type="Rhea" id="RHEA-COMP:11367"/>
        <dbReference type="Rhea" id="RHEA-COMP:11368"/>
        <dbReference type="ChEBI" id="CHEBI:29950"/>
        <dbReference type="ChEBI" id="CHEBI:82612"/>
        <dbReference type="ChEBI" id="CHEBI:85445"/>
        <dbReference type="ChEBI" id="CHEBI:85448"/>
        <dbReference type="EC" id="2.1.1.63"/>
    </reaction>
</comment>
<protein>
    <recommendedName>
        <fullName evidence="9">Methylated-DNA--protein-cysteine methyltransferase</fullName>
        <ecNumber evidence="9">2.1.1.63</ecNumber>
    </recommendedName>
    <alternativeName>
        <fullName evidence="9">6-O-methylguanine-DNA methyltransferase</fullName>
        <shortName evidence="9">MGMT</shortName>
    </alternativeName>
    <alternativeName>
        <fullName evidence="9">O-6-methylguanine-DNA-alkyltransferase</fullName>
    </alternativeName>
</protein>
<reference evidence="12" key="1">
    <citation type="submission" date="2020-10" db="EMBL/GenBank/DDBJ databases">
        <authorList>
            <person name="Gilroy R."/>
        </authorList>
    </citation>
    <scope>NUCLEOTIDE SEQUENCE</scope>
    <source>
        <strain evidence="12">ChiHile30-977</strain>
    </source>
</reference>
<name>A0A9D1CIM9_9FIRM</name>
<comment type="subcellular location">
    <subcellularLocation>
        <location evidence="9">Cytoplasm</location>
    </subcellularLocation>
</comment>
<keyword evidence="4 9" id="KW-0489">Methyltransferase</keyword>
<keyword evidence="5 9" id="KW-0808">Transferase</keyword>
<evidence type="ECO:0000256" key="8">
    <source>
        <dbReference type="ARBA" id="ARBA00049348"/>
    </source>
</evidence>
<evidence type="ECO:0000259" key="10">
    <source>
        <dbReference type="Pfam" id="PF01035"/>
    </source>
</evidence>
<comment type="catalytic activity">
    <reaction evidence="1 9">
        <text>a 4-O-methyl-thymidine in DNA + L-cysteinyl-[protein] = a thymidine in DNA + S-methyl-L-cysteinyl-[protein]</text>
        <dbReference type="Rhea" id="RHEA:53428"/>
        <dbReference type="Rhea" id="RHEA-COMP:10131"/>
        <dbReference type="Rhea" id="RHEA-COMP:10132"/>
        <dbReference type="Rhea" id="RHEA-COMP:13555"/>
        <dbReference type="Rhea" id="RHEA-COMP:13556"/>
        <dbReference type="ChEBI" id="CHEBI:29950"/>
        <dbReference type="ChEBI" id="CHEBI:82612"/>
        <dbReference type="ChEBI" id="CHEBI:137386"/>
        <dbReference type="ChEBI" id="CHEBI:137387"/>
        <dbReference type="EC" id="2.1.1.63"/>
    </reaction>
</comment>
<comment type="function">
    <text evidence="9">Involved in the cellular defense against the biological effects of O6-methylguanine (O6-MeG) and O4-methylthymine (O4-MeT) in DNA. Repairs the methylated nucleobase in DNA by stoichiometrically transferring the methyl group to a cysteine residue in the enzyme. This is a suicide reaction: the enzyme is irreversibly inactivated.</text>
</comment>
<dbReference type="Proteomes" id="UP000886819">
    <property type="component" value="Unassembled WGS sequence"/>
</dbReference>
<dbReference type="Gene3D" id="1.10.10.10">
    <property type="entry name" value="Winged helix-like DNA-binding domain superfamily/Winged helix DNA-binding domain"/>
    <property type="match status" value="1"/>
</dbReference>
<feature type="active site" description="Nucleophile; methyl group acceptor" evidence="9">
    <location>
        <position position="124"/>
    </location>
</feature>
<evidence type="ECO:0000313" key="12">
    <source>
        <dbReference type="EMBL" id="HIQ63291.1"/>
    </source>
</evidence>
<evidence type="ECO:0000256" key="6">
    <source>
        <dbReference type="ARBA" id="ARBA00022763"/>
    </source>
</evidence>
<dbReference type="Pfam" id="PF02870">
    <property type="entry name" value="Methyltransf_1N"/>
    <property type="match status" value="1"/>
</dbReference>
<comment type="caution">
    <text evidence="12">The sequence shown here is derived from an EMBL/GenBank/DDBJ whole genome shotgun (WGS) entry which is preliminary data.</text>
</comment>
<evidence type="ECO:0000256" key="3">
    <source>
        <dbReference type="ARBA" id="ARBA00022490"/>
    </source>
</evidence>
<evidence type="ECO:0000256" key="7">
    <source>
        <dbReference type="ARBA" id="ARBA00023204"/>
    </source>
</evidence>
<evidence type="ECO:0000256" key="4">
    <source>
        <dbReference type="ARBA" id="ARBA00022603"/>
    </source>
</evidence>
<dbReference type="GO" id="GO:0006307">
    <property type="term" value="P:DNA alkylation repair"/>
    <property type="evidence" value="ECO:0007669"/>
    <property type="project" value="UniProtKB-UniRule"/>
</dbReference>
<evidence type="ECO:0000259" key="11">
    <source>
        <dbReference type="Pfam" id="PF02870"/>
    </source>
</evidence>
<proteinExistence type="inferred from homology"/>
<evidence type="ECO:0000313" key="13">
    <source>
        <dbReference type="Proteomes" id="UP000886819"/>
    </source>
</evidence>
<dbReference type="PANTHER" id="PTHR10815">
    <property type="entry name" value="METHYLATED-DNA--PROTEIN-CYSTEINE METHYLTRANSFERASE"/>
    <property type="match status" value="1"/>
</dbReference>
<sequence length="156" mass="16787">MKQAVWVDTPLGPMGLAEEAGSMTHVFFRGTAAPAAFREGWTPLLREAARQLDEYFAGARRAFALPLAPQGTPFERQVWDALRAIPYGQTLSYGELAARIGRPAAGRAVGRANGRNPLPILVPCHRVIGADGRLTGYAGGLEAKAWLLALERRHGG</sequence>
<dbReference type="InterPro" id="IPR023546">
    <property type="entry name" value="MGMT"/>
</dbReference>
<dbReference type="Gene3D" id="3.30.160.70">
    <property type="entry name" value="Methylated DNA-protein cysteine methyltransferase domain"/>
    <property type="match status" value="1"/>
</dbReference>
<keyword evidence="7 9" id="KW-0234">DNA repair</keyword>
<keyword evidence="3 9" id="KW-0963">Cytoplasm</keyword>
<evidence type="ECO:0000256" key="9">
    <source>
        <dbReference type="HAMAP-Rule" id="MF_00772"/>
    </source>
</evidence>
<dbReference type="EMBL" id="DVFI01000099">
    <property type="protein sequence ID" value="HIQ63291.1"/>
    <property type="molecule type" value="Genomic_DNA"/>
</dbReference>
<reference evidence="12" key="2">
    <citation type="journal article" date="2021" name="PeerJ">
        <title>Extensive microbial diversity within the chicken gut microbiome revealed by metagenomics and culture.</title>
        <authorList>
            <person name="Gilroy R."/>
            <person name="Ravi A."/>
            <person name="Getino M."/>
            <person name="Pursley I."/>
            <person name="Horton D.L."/>
            <person name="Alikhan N.F."/>
            <person name="Baker D."/>
            <person name="Gharbi K."/>
            <person name="Hall N."/>
            <person name="Watson M."/>
            <person name="Adriaenssens E.M."/>
            <person name="Foster-Nyarko E."/>
            <person name="Jarju S."/>
            <person name="Secka A."/>
            <person name="Antonio M."/>
            <person name="Oren A."/>
            <person name="Chaudhuri R.R."/>
            <person name="La Ragione R."/>
            <person name="Hildebrand F."/>
            <person name="Pallen M.J."/>
        </authorList>
    </citation>
    <scope>NUCLEOTIDE SEQUENCE</scope>
    <source>
        <strain evidence="12">ChiHile30-977</strain>
    </source>
</reference>
<dbReference type="InterPro" id="IPR036631">
    <property type="entry name" value="MGMT_N_sf"/>
</dbReference>
<dbReference type="CDD" id="cd06445">
    <property type="entry name" value="ATase"/>
    <property type="match status" value="1"/>
</dbReference>
<organism evidence="12 13">
    <name type="scientific">Candidatus Avichristensenella intestinipullorum</name>
    <dbReference type="NCBI Taxonomy" id="2840693"/>
    <lineage>
        <taxon>Bacteria</taxon>
        <taxon>Bacillati</taxon>
        <taxon>Bacillota</taxon>
        <taxon>Clostridia</taxon>
        <taxon>Candidatus Avichristensenella</taxon>
    </lineage>
</organism>
<dbReference type="EC" id="2.1.1.63" evidence="9"/>
<dbReference type="HAMAP" id="MF_00772">
    <property type="entry name" value="OGT"/>
    <property type="match status" value="1"/>
</dbReference>
<evidence type="ECO:0000256" key="1">
    <source>
        <dbReference type="ARBA" id="ARBA00001286"/>
    </source>
</evidence>
<dbReference type="GO" id="GO:0003908">
    <property type="term" value="F:methylated-DNA-[protein]-cysteine S-methyltransferase activity"/>
    <property type="evidence" value="ECO:0007669"/>
    <property type="project" value="UniProtKB-UniRule"/>
</dbReference>
<accession>A0A9D1CIM9</accession>
<dbReference type="PANTHER" id="PTHR10815:SF5">
    <property type="entry name" value="METHYLATED-DNA--PROTEIN-CYSTEINE METHYLTRANSFERASE"/>
    <property type="match status" value="1"/>
</dbReference>
<dbReference type="FunFam" id="1.10.10.10:FF:000214">
    <property type="entry name" value="Methylated-DNA--protein-cysteine methyltransferase"/>
    <property type="match status" value="1"/>
</dbReference>
<dbReference type="InterPro" id="IPR014048">
    <property type="entry name" value="MethylDNA_cys_MeTrfase_DNA-bd"/>
</dbReference>
<dbReference type="GO" id="GO:0032259">
    <property type="term" value="P:methylation"/>
    <property type="evidence" value="ECO:0007669"/>
    <property type="project" value="UniProtKB-KW"/>
</dbReference>
<evidence type="ECO:0000256" key="2">
    <source>
        <dbReference type="ARBA" id="ARBA00008711"/>
    </source>
</evidence>
<gene>
    <name evidence="12" type="ORF">IAA66_06850</name>
</gene>
<dbReference type="InterPro" id="IPR001497">
    <property type="entry name" value="MethylDNA_cys_MeTrfase_AS"/>
</dbReference>
<dbReference type="AlphaFoldDB" id="A0A9D1CIM9"/>
<feature type="domain" description="Methylated-DNA-[protein]-cysteine S-methyltransferase DNA binding" evidence="10">
    <location>
        <begin position="73"/>
        <end position="152"/>
    </location>
</feature>
<evidence type="ECO:0000256" key="5">
    <source>
        <dbReference type="ARBA" id="ARBA00022679"/>
    </source>
</evidence>
<dbReference type="InterPro" id="IPR008332">
    <property type="entry name" value="MethylG_MeTrfase_N"/>
</dbReference>